<proteinExistence type="inferred from homology"/>
<keyword evidence="6" id="KW-0131">Cell cycle</keyword>
<feature type="compositionally biased region" description="Basic and acidic residues" evidence="8">
    <location>
        <begin position="430"/>
        <end position="445"/>
    </location>
</feature>
<dbReference type="OMA" id="EACYSLF"/>
<dbReference type="GO" id="GO:0005635">
    <property type="term" value="C:nuclear envelope"/>
    <property type="evidence" value="ECO:0007669"/>
    <property type="project" value="TreeGrafter"/>
</dbReference>
<keyword evidence="4" id="KW-0498">Mitosis</keyword>
<dbReference type="PANTHER" id="PTHR23168">
    <property type="entry name" value="MITOTIC SPINDLE ASSEMBLY CHECKPOINT PROTEIN MAD1 MITOTIC ARREST DEFICIENT-LIKE PROTEIN 1"/>
    <property type="match status" value="1"/>
</dbReference>
<dbReference type="OrthoDB" id="331602at2759"/>
<keyword evidence="3" id="KW-0132">Cell division</keyword>
<dbReference type="EMBL" id="VRMN01000005">
    <property type="protein sequence ID" value="KAA8494224.1"/>
    <property type="molecule type" value="Genomic_DNA"/>
</dbReference>
<comment type="similarity">
    <text evidence="2">Belongs to the MAD1 family.</text>
</comment>
<reference evidence="10" key="1">
    <citation type="journal article" date="2019" name="Nat. Commun.">
        <title>Expansion of phycobilisome linker gene families in mesophilic red algae.</title>
        <authorList>
            <person name="Lee J."/>
            <person name="Kim D."/>
            <person name="Bhattacharya D."/>
            <person name="Yoon H.S."/>
        </authorList>
    </citation>
    <scope>NUCLEOTIDE SEQUENCE [LARGE SCALE GENOMIC DNA]</scope>
    <source>
        <strain evidence="10">CCMP 1328</strain>
    </source>
</reference>
<evidence type="ECO:0000256" key="4">
    <source>
        <dbReference type="ARBA" id="ARBA00022776"/>
    </source>
</evidence>
<dbReference type="GO" id="GO:0051315">
    <property type="term" value="P:attachment of mitotic spindle microtubules to kinetochore"/>
    <property type="evidence" value="ECO:0007669"/>
    <property type="project" value="TreeGrafter"/>
</dbReference>
<dbReference type="Gene3D" id="3.30.457.60">
    <property type="match status" value="1"/>
</dbReference>
<sequence>MEARQKELGASSRRLLQLADDVRTFSSPEVQGAVAAAGGQQQLVDDALERGAGSGGAMGDSSFWEEKSKHEIIAVVYAMRQRLISAQDKIRKLSAQRDRAIDILPEREQRRGDTAPPTLDAEHASKEAELKCASLFAQMKMLESKLARQIELVARYEAADQMRSTESRELRAKLTSVVAENARELRMCKTELATERAEASRLRWELERARDTSQFEVESLRKELQWKTEENARLESQVRAEQELCTALRGQKGDRAGGALSGPEQDSPGTNAYTEEVNALRQELRVSQAREQEAQSIIVTLRAALDYDVSPIPQEGDRAFATASAHRVNYGSDSGGFSGGSKVAQQKDLNSPAPEESLNSKEQAQIIRALRKEKSRLVDLIASLSDTGKDVHAGAARLQELAKQPAAAKGTKSGGGTDRISSSPPVEAAPDSHWKEAFDRSKAEADSTTSEVIKLRETSSKLQSTVQAQALEIESLRSALKRLERRAARLETELKALYGQLQTFEEEEGTGLGSERERARIMALTVAKEEAERSARELEATLRENDERSAAFQTELVGLRELLRSLGTGADDASTPGGPPAFQGRLRGRLLELQRELATRATEAAKLRERLEALERELDEARKSRDCTDPSTLAGRAADSSCTGASTAQVVDAPSMEPADHDPSSTKIVRFRSSFCSRCCTESKTKPDSDAPGSGQKRARADAGTFRPVGEDEESGLRSTKDEIGKLQMAMQQAEKRALRTRDAAKKKIEEFRLACFHLLGWRVDVSGALYTFTSTYAETPHQFLRFGQKEDGGFELMESPYCSELQVEIESVLKRFSSIPAFLAQLTLDSFGKSTVFQSIENS</sequence>
<evidence type="ECO:0000256" key="6">
    <source>
        <dbReference type="ARBA" id="ARBA00023306"/>
    </source>
</evidence>
<dbReference type="InterPro" id="IPR008672">
    <property type="entry name" value="Mad1"/>
</dbReference>
<keyword evidence="10" id="KW-1185">Reference proteome</keyword>
<feature type="region of interest" description="Disordered" evidence="8">
    <location>
        <begin position="249"/>
        <end position="271"/>
    </location>
</feature>
<comment type="subcellular location">
    <subcellularLocation>
        <location evidence="1">Nucleus</location>
    </subcellularLocation>
</comment>
<feature type="region of interest" description="Disordered" evidence="8">
    <location>
        <begin position="105"/>
        <end position="124"/>
    </location>
</feature>
<dbReference type="GO" id="GO:0072686">
    <property type="term" value="C:mitotic spindle"/>
    <property type="evidence" value="ECO:0007669"/>
    <property type="project" value="TreeGrafter"/>
</dbReference>
<evidence type="ECO:0000256" key="1">
    <source>
        <dbReference type="ARBA" id="ARBA00004123"/>
    </source>
</evidence>
<feature type="region of interest" description="Disordered" evidence="8">
    <location>
        <begin position="618"/>
        <end position="643"/>
    </location>
</feature>
<protein>
    <submittedName>
        <fullName evidence="9">Mitotic spindle assembly checkpoint protein MAD1</fullName>
    </submittedName>
</protein>
<dbReference type="GO" id="GO:0007094">
    <property type="term" value="P:mitotic spindle assembly checkpoint signaling"/>
    <property type="evidence" value="ECO:0007669"/>
    <property type="project" value="InterPro"/>
</dbReference>
<keyword evidence="7" id="KW-0175">Coiled coil</keyword>
<feature type="compositionally biased region" description="Basic and acidic residues" evidence="8">
    <location>
        <begin position="618"/>
        <end position="628"/>
    </location>
</feature>
<dbReference type="GO" id="GO:0051301">
    <property type="term" value="P:cell division"/>
    <property type="evidence" value="ECO:0007669"/>
    <property type="project" value="UniProtKB-KW"/>
</dbReference>
<evidence type="ECO:0000256" key="8">
    <source>
        <dbReference type="SAM" id="MobiDB-lite"/>
    </source>
</evidence>
<keyword evidence="5" id="KW-0539">Nucleus</keyword>
<feature type="region of interest" description="Disordered" evidence="8">
    <location>
        <begin position="682"/>
        <end position="718"/>
    </location>
</feature>
<feature type="coiled-coil region" evidence="7">
    <location>
        <begin position="125"/>
        <end position="159"/>
    </location>
</feature>
<comment type="caution">
    <text evidence="9">The sequence shown here is derived from an EMBL/GenBank/DDBJ whole genome shotgun (WGS) entry which is preliminary data.</text>
</comment>
<feature type="coiled-coil region" evidence="7">
    <location>
        <begin position="466"/>
        <end position="548"/>
    </location>
</feature>
<evidence type="ECO:0000256" key="7">
    <source>
        <dbReference type="SAM" id="Coils"/>
    </source>
</evidence>
<evidence type="ECO:0000256" key="3">
    <source>
        <dbReference type="ARBA" id="ARBA00022618"/>
    </source>
</evidence>
<gene>
    <name evidence="9" type="ORF">FVE85_4199</name>
</gene>
<dbReference type="PANTHER" id="PTHR23168:SF0">
    <property type="entry name" value="MITOTIC SPINDLE ASSEMBLY CHECKPOINT PROTEIN MAD1"/>
    <property type="match status" value="1"/>
</dbReference>
<feature type="region of interest" description="Disordered" evidence="8">
    <location>
        <begin position="332"/>
        <end position="361"/>
    </location>
</feature>
<evidence type="ECO:0000256" key="2">
    <source>
        <dbReference type="ARBA" id="ARBA00008029"/>
    </source>
</evidence>
<dbReference type="Pfam" id="PF05557">
    <property type="entry name" value="MAD"/>
    <property type="match status" value="1"/>
</dbReference>
<dbReference type="AlphaFoldDB" id="A0A5J4YU47"/>
<feature type="region of interest" description="Disordered" evidence="8">
    <location>
        <begin position="402"/>
        <end position="451"/>
    </location>
</feature>
<dbReference type="GO" id="GO:0000776">
    <property type="term" value="C:kinetochore"/>
    <property type="evidence" value="ECO:0007669"/>
    <property type="project" value="TreeGrafter"/>
</dbReference>
<accession>A0A5J4YU47</accession>
<name>A0A5J4YU47_PORPP</name>
<dbReference type="Proteomes" id="UP000324585">
    <property type="component" value="Unassembled WGS sequence"/>
</dbReference>
<organism evidence="9 10">
    <name type="scientific">Porphyridium purpureum</name>
    <name type="common">Red alga</name>
    <name type="synonym">Porphyridium cruentum</name>
    <dbReference type="NCBI Taxonomy" id="35688"/>
    <lineage>
        <taxon>Eukaryota</taxon>
        <taxon>Rhodophyta</taxon>
        <taxon>Bangiophyceae</taxon>
        <taxon>Porphyridiales</taxon>
        <taxon>Porphyridiaceae</taxon>
        <taxon>Porphyridium</taxon>
    </lineage>
</organism>
<evidence type="ECO:0000256" key="5">
    <source>
        <dbReference type="ARBA" id="ARBA00023242"/>
    </source>
</evidence>
<evidence type="ECO:0000313" key="10">
    <source>
        <dbReference type="Proteomes" id="UP000324585"/>
    </source>
</evidence>
<evidence type="ECO:0000313" key="9">
    <source>
        <dbReference type="EMBL" id="KAA8494224.1"/>
    </source>
</evidence>